<gene>
    <name evidence="5" type="ORF">KV112_00610</name>
</gene>
<proteinExistence type="inferred from homology"/>
<name>A0ABU5YDW8_9MYCO</name>
<keyword evidence="2 5" id="KW-0378">Hydrolase</keyword>
<evidence type="ECO:0000256" key="3">
    <source>
        <dbReference type="PROSITE-ProRule" id="PRU10038"/>
    </source>
</evidence>
<dbReference type="Proteomes" id="UP001299046">
    <property type="component" value="Unassembled WGS sequence"/>
</dbReference>
<dbReference type="PANTHER" id="PTHR48081:SF8">
    <property type="entry name" value="ALPHA_BETA HYDROLASE FOLD-3 DOMAIN-CONTAINING PROTEIN-RELATED"/>
    <property type="match status" value="1"/>
</dbReference>
<sequence length="327" mass="35115">MNNPAVAGPVDAAEAAKRETARRMTVAFASLADGTADAAQVRASLTATRRPRRHIPVAHVQDRTVGDGRIPVRIYHPGGAGLPLVVYLHGGGFVLCDLDSHDACCRRLVNGIGAIVISVDYRLAPEHRFPAAVDDAWAVTEWVARHGGELGGDPTRLVVAGDSAGGNLAAVVAMTARDRGGPSIAFQLLIYPVVDQRRRPSTVRDASARATLTLEHQRWFTEQYLGPDGDRTRVAVSPILGDFTGLPPAHIVTGELDPLREQGEEFAELLRAAGVSATTRCYPGMFHGFFNLPDDIPLAEQANADVCSLVRKELNSNEKEEVGRELP</sequence>
<organism evidence="5 6">
    <name type="scientific">[Mycobacterium] zoologicum</name>
    <dbReference type="NCBI Taxonomy" id="2872311"/>
    <lineage>
        <taxon>Bacteria</taxon>
        <taxon>Bacillati</taxon>
        <taxon>Actinomycetota</taxon>
        <taxon>Actinomycetes</taxon>
        <taxon>Mycobacteriales</taxon>
        <taxon>Mycobacteriaceae</taxon>
        <taxon>Mycolicibacter</taxon>
    </lineage>
</organism>
<evidence type="ECO:0000259" key="4">
    <source>
        <dbReference type="Pfam" id="PF07859"/>
    </source>
</evidence>
<dbReference type="PANTHER" id="PTHR48081">
    <property type="entry name" value="AB HYDROLASE SUPERFAMILY PROTEIN C4A8.06C"/>
    <property type="match status" value="1"/>
</dbReference>
<dbReference type="PROSITE" id="PS01173">
    <property type="entry name" value="LIPASE_GDXG_HIS"/>
    <property type="match status" value="1"/>
</dbReference>
<protein>
    <submittedName>
        <fullName evidence="5">Alpha/beta hydrolase</fullName>
    </submittedName>
</protein>
<dbReference type="InterPro" id="IPR029058">
    <property type="entry name" value="AB_hydrolase_fold"/>
</dbReference>
<dbReference type="InterPro" id="IPR050300">
    <property type="entry name" value="GDXG_lipolytic_enzyme"/>
</dbReference>
<dbReference type="InterPro" id="IPR033140">
    <property type="entry name" value="Lipase_GDXG_put_SER_AS"/>
</dbReference>
<dbReference type="InterPro" id="IPR002168">
    <property type="entry name" value="Lipase_GDXG_HIS_AS"/>
</dbReference>
<comment type="similarity">
    <text evidence="1">Belongs to the 'GDXG' lipolytic enzyme family.</text>
</comment>
<dbReference type="Pfam" id="PF07859">
    <property type="entry name" value="Abhydrolase_3"/>
    <property type="match status" value="1"/>
</dbReference>
<evidence type="ECO:0000313" key="6">
    <source>
        <dbReference type="Proteomes" id="UP001299046"/>
    </source>
</evidence>
<keyword evidence="6" id="KW-1185">Reference proteome</keyword>
<dbReference type="EMBL" id="JAYJJT010000001">
    <property type="protein sequence ID" value="MEB3048244.1"/>
    <property type="molecule type" value="Genomic_DNA"/>
</dbReference>
<dbReference type="GO" id="GO:0016787">
    <property type="term" value="F:hydrolase activity"/>
    <property type="evidence" value="ECO:0007669"/>
    <property type="project" value="UniProtKB-KW"/>
</dbReference>
<dbReference type="Gene3D" id="3.40.50.1820">
    <property type="entry name" value="alpha/beta hydrolase"/>
    <property type="match status" value="1"/>
</dbReference>
<dbReference type="SUPFAM" id="SSF53474">
    <property type="entry name" value="alpha/beta-Hydrolases"/>
    <property type="match status" value="1"/>
</dbReference>
<evidence type="ECO:0000256" key="2">
    <source>
        <dbReference type="ARBA" id="ARBA00022801"/>
    </source>
</evidence>
<evidence type="ECO:0000256" key="1">
    <source>
        <dbReference type="ARBA" id="ARBA00010515"/>
    </source>
</evidence>
<comment type="caution">
    <text evidence="5">The sequence shown here is derived from an EMBL/GenBank/DDBJ whole genome shotgun (WGS) entry which is preliminary data.</text>
</comment>
<dbReference type="PROSITE" id="PS01174">
    <property type="entry name" value="LIPASE_GDXG_SER"/>
    <property type="match status" value="1"/>
</dbReference>
<reference evidence="5 6" key="1">
    <citation type="submission" date="2023-12" db="EMBL/GenBank/DDBJ databases">
        <title>Description of new species of Mycobacterium terrae complex isolated from sewage at the Sao Paulo Zoological Park Foundation in Brazil.</title>
        <authorList>
            <person name="Romagnoli C.L."/>
            <person name="Conceicao E.C."/>
            <person name="Machado E."/>
            <person name="Barreto L.B.P.F."/>
            <person name="Sharma A."/>
            <person name="Silva N.M."/>
            <person name="Marques L.E."/>
            <person name="Juliana M.A."/>
            <person name="Lourenco M.C.S."/>
            <person name="Digiampietri L.A."/>
            <person name="Suffys P.N."/>
            <person name="Viana-Niero C."/>
        </authorList>
    </citation>
    <scope>NUCLEOTIDE SEQUENCE [LARGE SCALE GENOMIC DNA]</scope>
    <source>
        <strain evidence="5 6">MYC123</strain>
    </source>
</reference>
<evidence type="ECO:0000313" key="5">
    <source>
        <dbReference type="EMBL" id="MEB3048244.1"/>
    </source>
</evidence>
<feature type="domain" description="Alpha/beta hydrolase fold-3" evidence="4">
    <location>
        <begin position="85"/>
        <end position="290"/>
    </location>
</feature>
<dbReference type="RefSeq" id="WP_224862894.1">
    <property type="nucleotide sequence ID" value="NZ_JAYJJT010000001.1"/>
</dbReference>
<feature type="active site" evidence="3">
    <location>
        <position position="163"/>
    </location>
</feature>
<dbReference type="InterPro" id="IPR013094">
    <property type="entry name" value="AB_hydrolase_3"/>
</dbReference>
<accession>A0ABU5YDW8</accession>